<dbReference type="RefSeq" id="WP_082788662.1">
    <property type="nucleotide sequence ID" value="NZ_CBCSGM010000001.1"/>
</dbReference>
<dbReference type="CDD" id="cd00564">
    <property type="entry name" value="TMP_TenI"/>
    <property type="match status" value="1"/>
</dbReference>
<dbReference type="STRING" id="1348624.GCA_001591545_00793"/>
<evidence type="ECO:0000259" key="3">
    <source>
        <dbReference type="Pfam" id="PF02581"/>
    </source>
</evidence>
<dbReference type="Gene3D" id="3.20.20.70">
    <property type="entry name" value="Aldolase class I"/>
    <property type="match status" value="1"/>
</dbReference>
<sequence length="201" mass="22384">MKLITVTDDRMTENKLVHTLLHIEPYVSAIILREKSKSEETLKMIIETLYKNKFDLRKLIIHGNRHLAISTGINRVQLPNNAPPINGIKLEYPQLSLGRSIHSIDNVAEPVDWLLYGHIYKTACKKGIMPRGLKALREITFHAHCPVYAIGGIKPEHVQSIRDAGAAGIAVMSSIFGVAKPEKAAKEYAKACEVSIHDSIC</sequence>
<dbReference type="GO" id="GO:0009228">
    <property type="term" value="P:thiamine biosynthetic process"/>
    <property type="evidence" value="ECO:0007669"/>
    <property type="project" value="UniProtKB-KW"/>
</dbReference>
<dbReference type="InterPro" id="IPR022998">
    <property type="entry name" value="ThiamineP_synth_TenI"/>
</dbReference>
<protein>
    <submittedName>
        <fullName evidence="4">Transcriptional regulator TenI</fullName>
    </submittedName>
</protein>
<dbReference type="GO" id="GO:0005737">
    <property type="term" value="C:cytoplasm"/>
    <property type="evidence" value="ECO:0007669"/>
    <property type="project" value="TreeGrafter"/>
</dbReference>
<evidence type="ECO:0000313" key="5">
    <source>
        <dbReference type="Proteomes" id="UP000249134"/>
    </source>
</evidence>
<dbReference type="EMBL" id="LS483476">
    <property type="protein sequence ID" value="SQI56063.1"/>
    <property type="molecule type" value="Genomic_DNA"/>
</dbReference>
<accession>A0A2X4VZ67</accession>
<evidence type="ECO:0000313" key="4">
    <source>
        <dbReference type="EMBL" id="SQI56063.1"/>
    </source>
</evidence>
<keyword evidence="2" id="KW-0784">Thiamine biosynthesis</keyword>
<proteinExistence type="predicted"/>
<dbReference type="InterPro" id="IPR013785">
    <property type="entry name" value="Aldolase_TIM"/>
</dbReference>
<organism evidence="4 5">
    <name type="scientific">Lederbergia lenta</name>
    <name type="common">Bacillus lentus</name>
    <dbReference type="NCBI Taxonomy" id="1467"/>
    <lineage>
        <taxon>Bacteria</taxon>
        <taxon>Bacillati</taxon>
        <taxon>Bacillota</taxon>
        <taxon>Bacilli</taxon>
        <taxon>Bacillales</taxon>
        <taxon>Bacillaceae</taxon>
        <taxon>Lederbergia</taxon>
    </lineage>
</organism>
<dbReference type="GO" id="GO:0004789">
    <property type="term" value="F:thiamine-phosphate diphosphorylase activity"/>
    <property type="evidence" value="ECO:0007669"/>
    <property type="project" value="TreeGrafter"/>
</dbReference>
<evidence type="ECO:0000256" key="1">
    <source>
        <dbReference type="ARBA" id="ARBA00004948"/>
    </source>
</evidence>
<dbReference type="InterPro" id="IPR036206">
    <property type="entry name" value="ThiamineP_synth_sf"/>
</dbReference>
<dbReference type="Proteomes" id="UP000249134">
    <property type="component" value="Chromosome 1"/>
</dbReference>
<comment type="pathway">
    <text evidence="1">Cofactor biosynthesis; thiamine diphosphate biosynthesis.</text>
</comment>
<dbReference type="KEGG" id="blen:NCTC4824_01712"/>
<dbReference type="PANTHER" id="PTHR20857:SF22">
    <property type="entry name" value="THIAZOLE TAUTOMERASE"/>
    <property type="match status" value="1"/>
</dbReference>
<dbReference type="AlphaFoldDB" id="A0A2X4VZ67"/>
<gene>
    <name evidence="4" type="primary">tenI</name>
    <name evidence="4" type="ORF">NCTC4824_01712</name>
</gene>
<evidence type="ECO:0000256" key="2">
    <source>
        <dbReference type="ARBA" id="ARBA00022977"/>
    </source>
</evidence>
<dbReference type="PANTHER" id="PTHR20857">
    <property type="entry name" value="THIAMINE-PHOSPHATE PYROPHOSPHORYLASE"/>
    <property type="match status" value="1"/>
</dbReference>
<reference evidence="4 5" key="1">
    <citation type="submission" date="2018-06" db="EMBL/GenBank/DDBJ databases">
        <authorList>
            <consortium name="Pathogen Informatics"/>
            <person name="Doyle S."/>
        </authorList>
    </citation>
    <scope>NUCLEOTIDE SEQUENCE [LARGE SCALE GENOMIC DNA]</scope>
    <source>
        <strain evidence="4 5">NCTC4824</strain>
    </source>
</reference>
<keyword evidence="5" id="KW-1185">Reference proteome</keyword>
<feature type="domain" description="Thiamine phosphate synthase/TenI" evidence="3">
    <location>
        <begin position="4"/>
        <end position="175"/>
    </location>
</feature>
<dbReference type="Pfam" id="PF02581">
    <property type="entry name" value="TMP-TENI"/>
    <property type="match status" value="1"/>
</dbReference>
<dbReference type="SUPFAM" id="SSF51391">
    <property type="entry name" value="Thiamin phosphate synthase"/>
    <property type="match status" value="1"/>
</dbReference>
<name>A0A2X4VZ67_LEDLE</name>